<comment type="caution">
    <text evidence="2">The sequence shown here is derived from an EMBL/GenBank/DDBJ whole genome shotgun (WGS) entry which is preliminary data.</text>
</comment>
<evidence type="ECO:0000313" key="2">
    <source>
        <dbReference type="EMBL" id="PYC87652.1"/>
    </source>
</evidence>
<evidence type="ECO:0000259" key="1">
    <source>
        <dbReference type="PROSITE" id="PS50943"/>
    </source>
</evidence>
<dbReference type="SMART" id="SM00530">
    <property type="entry name" value="HTH_XRE"/>
    <property type="match status" value="1"/>
</dbReference>
<dbReference type="Gene3D" id="1.10.260.40">
    <property type="entry name" value="lambda repressor-like DNA-binding domains"/>
    <property type="match status" value="1"/>
</dbReference>
<dbReference type="InterPro" id="IPR010982">
    <property type="entry name" value="Lambda_DNA-bd_dom_sf"/>
</dbReference>
<feature type="domain" description="HTH cro/C1-type" evidence="1">
    <location>
        <begin position="24"/>
        <end position="77"/>
    </location>
</feature>
<dbReference type="Pfam" id="PF13560">
    <property type="entry name" value="HTH_31"/>
    <property type="match status" value="1"/>
</dbReference>
<protein>
    <submittedName>
        <fullName evidence="2">Transcriptional regulator</fullName>
    </submittedName>
</protein>
<dbReference type="AlphaFoldDB" id="A0A2V4P9P4"/>
<accession>A0A2V4P9P4</accession>
<evidence type="ECO:0000313" key="3">
    <source>
        <dbReference type="Proteomes" id="UP000248039"/>
    </source>
</evidence>
<keyword evidence="3" id="KW-1185">Reference proteome</keyword>
<dbReference type="CDD" id="cd00093">
    <property type="entry name" value="HTH_XRE"/>
    <property type="match status" value="1"/>
</dbReference>
<dbReference type="Proteomes" id="UP000248039">
    <property type="component" value="Unassembled WGS sequence"/>
</dbReference>
<dbReference type="InterPro" id="IPR001387">
    <property type="entry name" value="Cro/C1-type_HTH"/>
</dbReference>
<sequence length="282" mass="32039">MRTIMEPADPDEQSSPRVRFGQELRRSRRARRWSQVETGRRMGYTGAFISYLERAKRAPTREVAVKADEAFETGQKFYELWRRFTRAALLEGFSEFADAEARCRRERVLGLIVIPGLLQTPDYARALAMAAVRRGAISLTEADERVEFLTARQTVLDQKAPPLLHAVLEEGCLMRTIGGPKVMVKQLAHLEELAQRPTITIQVAPFNMGENLAFTVPVVLLDQADHSVIGYAESQAKGHVERSRTTLTTWERQYDQLLVEALPTAASMARIREARKELQQWT</sequence>
<dbReference type="OrthoDB" id="2897536at2"/>
<dbReference type="Pfam" id="PF19054">
    <property type="entry name" value="DUF5753"/>
    <property type="match status" value="1"/>
</dbReference>
<dbReference type="GO" id="GO:0003677">
    <property type="term" value="F:DNA binding"/>
    <property type="evidence" value="ECO:0007669"/>
    <property type="project" value="InterPro"/>
</dbReference>
<organism evidence="2 3">
    <name type="scientific">Streptomyces tateyamensis</name>
    <dbReference type="NCBI Taxonomy" id="565073"/>
    <lineage>
        <taxon>Bacteria</taxon>
        <taxon>Bacillati</taxon>
        <taxon>Actinomycetota</taxon>
        <taxon>Actinomycetes</taxon>
        <taxon>Kitasatosporales</taxon>
        <taxon>Streptomycetaceae</taxon>
        <taxon>Streptomyces</taxon>
    </lineage>
</organism>
<proteinExistence type="predicted"/>
<dbReference type="SUPFAM" id="SSF47413">
    <property type="entry name" value="lambda repressor-like DNA-binding domains"/>
    <property type="match status" value="1"/>
</dbReference>
<dbReference type="InterPro" id="IPR043917">
    <property type="entry name" value="DUF5753"/>
</dbReference>
<gene>
    <name evidence="2" type="ORF">C7C46_03820</name>
</gene>
<dbReference type="RefSeq" id="WP_110665663.1">
    <property type="nucleotide sequence ID" value="NZ_PYBW01000012.1"/>
</dbReference>
<dbReference type="EMBL" id="PYBW01000012">
    <property type="protein sequence ID" value="PYC87652.1"/>
    <property type="molecule type" value="Genomic_DNA"/>
</dbReference>
<dbReference type="PROSITE" id="PS50943">
    <property type="entry name" value="HTH_CROC1"/>
    <property type="match status" value="1"/>
</dbReference>
<name>A0A2V4P9P4_9ACTN</name>
<reference evidence="2 3" key="1">
    <citation type="submission" date="2018-03" db="EMBL/GenBank/DDBJ databases">
        <title>Bioinformatic expansion and discovery of thiopeptide antibiotics.</title>
        <authorList>
            <person name="Schwalen C.J."/>
            <person name="Hudson G.A."/>
            <person name="Mitchell D.A."/>
        </authorList>
    </citation>
    <scope>NUCLEOTIDE SEQUENCE [LARGE SCALE GENOMIC DNA]</scope>
    <source>
        <strain evidence="2 3">ATCC 21389</strain>
    </source>
</reference>